<dbReference type="EMBL" id="KL584706">
    <property type="protein sequence ID" value="KEQ74650.1"/>
    <property type="molecule type" value="Genomic_DNA"/>
</dbReference>
<feature type="non-terminal residue" evidence="1">
    <location>
        <position position="1"/>
    </location>
</feature>
<dbReference type="Proteomes" id="UP000027730">
    <property type="component" value="Unassembled WGS sequence"/>
</dbReference>
<dbReference type="RefSeq" id="XP_013428869.1">
    <property type="nucleotide sequence ID" value="XM_013573415.1"/>
</dbReference>
<gene>
    <name evidence="1" type="ORF">M436DRAFT_33222</name>
</gene>
<keyword evidence="2" id="KW-1185">Reference proteome</keyword>
<accession>A0A074WNH8</accession>
<evidence type="ECO:0000313" key="2">
    <source>
        <dbReference type="Proteomes" id="UP000027730"/>
    </source>
</evidence>
<protein>
    <recommendedName>
        <fullName evidence="3">Apple domain-containing protein</fullName>
    </recommendedName>
</protein>
<dbReference type="PANTHER" id="PTHR36578">
    <property type="entry name" value="CHROMOSOME 15, WHOLE GENOME SHOTGUN SEQUENCE"/>
    <property type="match status" value="1"/>
</dbReference>
<reference evidence="1 2" key="1">
    <citation type="journal article" date="2014" name="BMC Genomics">
        <title>Genome sequencing of four Aureobasidium pullulans varieties: biotechnological potential, stress tolerance, and description of new species.</title>
        <authorList>
            <person name="Gostin Ar C."/>
            <person name="Ohm R.A."/>
            <person name="Kogej T."/>
            <person name="Sonjak S."/>
            <person name="Turk M."/>
            <person name="Zajc J."/>
            <person name="Zalar P."/>
            <person name="Grube M."/>
            <person name="Sun H."/>
            <person name="Han J."/>
            <person name="Sharma A."/>
            <person name="Chiniquy J."/>
            <person name="Ngan C.Y."/>
            <person name="Lipzen A."/>
            <person name="Barry K."/>
            <person name="Grigoriev I.V."/>
            <person name="Gunde-Cimerman N."/>
        </authorList>
    </citation>
    <scope>NUCLEOTIDE SEQUENCE [LARGE SCALE GENOMIC DNA]</scope>
    <source>
        <strain evidence="1 2">CBS 147.97</strain>
    </source>
</reference>
<dbReference type="HOGENOM" id="CLU_022878_0_1_1"/>
<name>A0A074WNH8_9PEZI</name>
<proteinExistence type="predicted"/>
<dbReference type="PANTHER" id="PTHR36578:SF2">
    <property type="entry name" value="PA14 DOMAIN-CONTAINING PROTEIN"/>
    <property type="match status" value="1"/>
</dbReference>
<organism evidence="1 2">
    <name type="scientific">Aureobasidium namibiae CBS 147.97</name>
    <dbReference type="NCBI Taxonomy" id="1043004"/>
    <lineage>
        <taxon>Eukaryota</taxon>
        <taxon>Fungi</taxon>
        <taxon>Dikarya</taxon>
        <taxon>Ascomycota</taxon>
        <taxon>Pezizomycotina</taxon>
        <taxon>Dothideomycetes</taxon>
        <taxon>Dothideomycetidae</taxon>
        <taxon>Dothideales</taxon>
        <taxon>Saccotheciaceae</taxon>
        <taxon>Aureobasidium</taxon>
    </lineage>
</organism>
<evidence type="ECO:0008006" key="3">
    <source>
        <dbReference type="Google" id="ProtNLM"/>
    </source>
</evidence>
<evidence type="ECO:0000313" key="1">
    <source>
        <dbReference type="EMBL" id="KEQ74650.1"/>
    </source>
</evidence>
<dbReference type="AlphaFoldDB" id="A0A074WNH8"/>
<feature type="non-terminal residue" evidence="1">
    <location>
        <position position="244"/>
    </location>
</feature>
<sequence>FASSASQAPVPQGYTQTFQNLNASNNAYGYMGYSVLQSYDTNACAAKCNAMNGCISVNVYFENSGIPGCANPPVATRVKCVFWGGPVNAGNALNYGSKQLAVAGSNGYVNNTIAWVPGYGAPTPLGTAAISAPLNKYGFDSFMGSAIFVGAFNASLCVEACTEKSNYAVTHPPTDGSPVQTCQFFNTYILYINSTKNIQGQVCAMYSESWPASSATNRGQDYGNDHFRLEYSFSYSNATSPGAA</sequence>
<dbReference type="GeneID" id="25408295"/>
<dbReference type="STRING" id="1043004.A0A074WNH8"/>
<dbReference type="OrthoDB" id="271448at2759"/>